<sequence>MEMEECSKLCRRVDGMVPSESKGLRLGPVKSSIDMYADENNITKYSSKYLTFNIGNHGDDMNVFGRTQKSLMLLNKCHKPNAKNAEPGKTCPTRDPMFGFLCLGDL</sequence>
<dbReference type="OrthoDB" id="10544904at2759"/>
<dbReference type="EMBL" id="JAAMPC010000004">
    <property type="protein sequence ID" value="KAG2313852.1"/>
    <property type="molecule type" value="Genomic_DNA"/>
</dbReference>
<keyword evidence="2" id="KW-1185">Reference proteome</keyword>
<proteinExistence type="predicted"/>
<dbReference type="AlphaFoldDB" id="A0A8X8AWS6"/>
<comment type="caution">
    <text evidence="1">The sequence shown here is derived from an EMBL/GenBank/DDBJ whole genome shotgun (WGS) entry which is preliminary data.</text>
</comment>
<evidence type="ECO:0000313" key="2">
    <source>
        <dbReference type="Proteomes" id="UP000886595"/>
    </source>
</evidence>
<reference evidence="1 2" key="1">
    <citation type="submission" date="2020-02" db="EMBL/GenBank/DDBJ databases">
        <authorList>
            <person name="Ma Q."/>
            <person name="Huang Y."/>
            <person name="Song X."/>
            <person name="Pei D."/>
        </authorList>
    </citation>
    <scope>NUCLEOTIDE SEQUENCE [LARGE SCALE GENOMIC DNA]</scope>
    <source>
        <strain evidence="1">Sxm20200214</strain>
        <tissue evidence="1">Leaf</tissue>
    </source>
</reference>
<name>A0A8X8AWS6_BRACI</name>
<protein>
    <submittedName>
        <fullName evidence="1">Uncharacterized protein</fullName>
    </submittedName>
</protein>
<accession>A0A8X8AWS6</accession>
<organism evidence="1 2">
    <name type="scientific">Brassica carinata</name>
    <name type="common">Ethiopian mustard</name>
    <name type="synonym">Abyssinian cabbage</name>
    <dbReference type="NCBI Taxonomy" id="52824"/>
    <lineage>
        <taxon>Eukaryota</taxon>
        <taxon>Viridiplantae</taxon>
        <taxon>Streptophyta</taxon>
        <taxon>Embryophyta</taxon>
        <taxon>Tracheophyta</taxon>
        <taxon>Spermatophyta</taxon>
        <taxon>Magnoliopsida</taxon>
        <taxon>eudicotyledons</taxon>
        <taxon>Gunneridae</taxon>
        <taxon>Pentapetalae</taxon>
        <taxon>rosids</taxon>
        <taxon>malvids</taxon>
        <taxon>Brassicales</taxon>
        <taxon>Brassicaceae</taxon>
        <taxon>Brassiceae</taxon>
        <taxon>Brassica</taxon>
    </lineage>
</organism>
<evidence type="ECO:0000313" key="1">
    <source>
        <dbReference type="EMBL" id="KAG2313852.1"/>
    </source>
</evidence>
<gene>
    <name evidence="1" type="ORF">Bca52824_016974</name>
</gene>
<dbReference type="Proteomes" id="UP000886595">
    <property type="component" value="Unassembled WGS sequence"/>
</dbReference>